<feature type="compositionally biased region" description="Pro residues" evidence="5">
    <location>
        <begin position="222"/>
        <end position="232"/>
    </location>
</feature>
<dbReference type="GO" id="GO:0016787">
    <property type="term" value="F:hydrolase activity"/>
    <property type="evidence" value="ECO:0007669"/>
    <property type="project" value="UniProtKB-KW"/>
</dbReference>
<evidence type="ECO:0000256" key="1">
    <source>
        <dbReference type="ARBA" id="ARBA00009184"/>
    </source>
</evidence>
<keyword evidence="8" id="KW-1185">Reference proteome</keyword>
<dbReference type="AlphaFoldDB" id="A0AAV4KEZ4"/>
<reference evidence="6" key="3">
    <citation type="submission" date="2023-08" db="EMBL/GenBank/DDBJ databases">
        <authorList>
            <person name="Sun Q."/>
            <person name="Ohkuma M."/>
        </authorList>
    </citation>
    <scope>NUCLEOTIDE SEQUENCE</scope>
    <source>
        <strain evidence="6">JCM 4205</strain>
    </source>
</reference>
<sequence length="272" mass="29367">MSQNPARAAFFDVDGTLTTSAGMFRFLAYYLAATGRPRREYDERMREFKAMTAVGCPREATNRAYFAHLQGLDAGVVADVARAWFAAELATGAHYHRPALTELRRHQERGDHVVLVSGSFPALLAPLAADLGVDDVRCTRPRIDHGRYTGALDGPPMIGAAKSDAVMHVTIRAGIDPADCTAYGDHVSDLPMLNAVGTAYVVGGDAGLRSAARLRGWRFLPGTPPAPEPPLPHRGADRAAAFPPRTPFFSTPRDRGLTTAHTTARYETREGA</sequence>
<feature type="region of interest" description="Disordered" evidence="5">
    <location>
        <begin position="220"/>
        <end position="272"/>
    </location>
</feature>
<dbReference type="PANTHER" id="PTHR43344">
    <property type="entry name" value="PHOSPHOSERINE PHOSPHATASE"/>
    <property type="match status" value="1"/>
</dbReference>
<reference evidence="6 9" key="1">
    <citation type="journal article" date="2014" name="Int. J. Syst. Evol. Microbiol.">
        <title>Complete genome sequence of Corynebacterium casei LMG S-19264T (=DSM 44701T), isolated from a smear-ripened cheese.</title>
        <authorList>
            <consortium name="US DOE Joint Genome Institute (JGI-PGF)"/>
            <person name="Walter F."/>
            <person name="Albersmeier A."/>
            <person name="Kalinowski J."/>
            <person name="Ruckert C."/>
        </authorList>
    </citation>
    <scope>NUCLEOTIDE SEQUENCE [LARGE SCALE GENOMIC DNA]</scope>
    <source>
        <strain evidence="6 9">JCM 4205</strain>
    </source>
</reference>
<gene>
    <name evidence="6" type="primary">mmyP</name>
    <name evidence="7" type="ORF">CP977_28655</name>
    <name evidence="6" type="ORF">GCM10010497_17560</name>
</gene>
<dbReference type="Gene3D" id="3.40.50.1000">
    <property type="entry name" value="HAD superfamily/HAD-like"/>
    <property type="match status" value="1"/>
</dbReference>
<dbReference type="Proteomes" id="UP000642014">
    <property type="component" value="Unassembled WGS sequence"/>
</dbReference>
<dbReference type="NCBIfam" id="TIGR01488">
    <property type="entry name" value="HAD-SF-IB"/>
    <property type="match status" value="1"/>
</dbReference>
<name>A0AAV4KEZ4_9ACTN</name>
<dbReference type="InterPro" id="IPR050582">
    <property type="entry name" value="HAD-like_SerB"/>
</dbReference>
<keyword evidence="3 7" id="KW-0378">Hydrolase</keyword>
<dbReference type="NCBIfam" id="TIGR01490">
    <property type="entry name" value="HAD-SF-IB-hyp1"/>
    <property type="match status" value="1"/>
</dbReference>
<evidence type="ECO:0000256" key="2">
    <source>
        <dbReference type="ARBA" id="ARBA00022723"/>
    </source>
</evidence>
<dbReference type="Gene3D" id="1.20.1440.100">
    <property type="entry name" value="SG protein - dephosphorylation function"/>
    <property type="match status" value="1"/>
</dbReference>
<proteinExistence type="inferred from homology"/>
<dbReference type="EMBL" id="CP023693">
    <property type="protein sequence ID" value="QEV35657.1"/>
    <property type="molecule type" value="Genomic_DNA"/>
</dbReference>
<evidence type="ECO:0000313" key="8">
    <source>
        <dbReference type="Proteomes" id="UP000326029"/>
    </source>
</evidence>
<dbReference type="RefSeq" id="WP_062751306.1">
    <property type="nucleotide sequence ID" value="NZ_BMSJ01000002.1"/>
</dbReference>
<feature type="compositionally biased region" description="Low complexity" evidence="5">
    <location>
        <begin position="238"/>
        <end position="251"/>
    </location>
</feature>
<dbReference type="InterPro" id="IPR006385">
    <property type="entry name" value="HAD_hydro_SerB1"/>
</dbReference>
<evidence type="ECO:0000313" key="9">
    <source>
        <dbReference type="Proteomes" id="UP000642014"/>
    </source>
</evidence>
<reference evidence="7 8" key="2">
    <citation type="submission" date="2017-09" db="EMBL/GenBank/DDBJ databases">
        <authorList>
            <person name="Lee N."/>
            <person name="Cho B.-K."/>
        </authorList>
    </citation>
    <scope>NUCLEOTIDE SEQUENCE [LARGE SCALE GENOMIC DNA]</scope>
    <source>
        <strain evidence="7 8">ATCC 19740</strain>
    </source>
</reference>
<dbReference type="Proteomes" id="UP000326029">
    <property type="component" value="Chromosome"/>
</dbReference>
<protein>
    <submittedName>
        <fullName evidence="7">HAD-IB family hydrolase</fullName>
    </submittedName>
</protein>
<dbReference type="GeneID" id="95457736"/>
<evidence type="ECO:0000256" key="4">
    <source>
        <dbReference type="ARBA" id="ARBA00022842"/>
    </source>
</evidence>
<evidence type="ECO:0000256" key="3">
    <source>
        <dbReference type="ARBA" id="ARBA00022801"/>
    </source>
</evidence>
<evidence type="ECO:0000256" key="5">
    <source>
        <dbReference type="SAM" id="MobiDB-lite"/>
    </source>
</evidence>
<organism evidence="6 9">
    <name type="scientific">Streptomyces cinereoruber</name>
    <dbReference type="NCBI Taxonomy" id="67260"/>
    <lineage>
        <taxon>Bacteria</taxon>
        <taxon>Bacillati</taxon>
        <taxon>Actinomycetota</taxon>
        <taxon>Actinomycetes</taxon>
        <taxon>Kitasatosporales</taxon>
        <taxon>Streptomycetaceae</taxon>
        <taxon>Streptomyces</taxon>
    </lineage>
</organism>
<dbReference type="Pfam" id="PF12710">
    <property type="entry name" value="HAD"/>
    <property type="match status" value="1"/>
</dbReference>
<dbReference type="InterPro" id="IPR036412">
    <property type="entry name" value="HAD-like_sf"/>
</dbReference>
<evidence type="ECO:0000313" key="7">
    <source>
        <dbReference type="EMBL" id="QEV35657.1"/>
    </source>
</evidence>
<accession>A0AAV4KEZ4</accession>
<dbReference type="InterPro" id="IPR023214">
    <property type="entry name" value="HAD_sf"/>
</dbReference>
<evidence type="ECO:0000313" key="6">
    <source>
        <dbReference type="EMBL" id="GGR15743.1"/>
    </source>
</evidence>
<dbReference type="SUPFAM" id="SSF56784">
    <property type="entry name" value="HAD-like"/>
    <property type="match status" value="1"/>
</dbReference>
<dbReference type="PANTHER" id="PTHR43344:SF13">
    <property type="entry name" value="PHOSPHATASE RV3661-RELATED"/>
    <property type="match status" value="1"/>
</dbReference>
<keyword evidence="2" id="KW-0479">Metal-binding</keyword>
<keyword evidence="4" id="KW-0460">Magnesium</keyword>
<dbReference type="EMBL" id="BMSJ01000002">
    <property type="protein sequence ID" value="GGR15743.1"/>
    <property type="molecule type" value="Genomic_DNA"/>
</dbReference>
<dbReference type="GO" id="GO:0046872">
    <property type="term" value="F:metal ion binding"/>
    <property type="evidence" value="ECO:0007669"/>
    <property type="project" value="UniProtKB-KW"/>
</dbReference>
<comment type="similarity">
    <text evidence="1">Belongs to the HAD-like hydrolase superfamily. SerB family.</text>
</comment>